<evidence type="ECO:0000313" key="1">
    <source>
        <dbReference type="EMBL" id="MBU2739595.1"/>
    </source>
</evidence>
<dbReference type="RefSeq" id="WP_215864491.1">
    <property type="nucleotide sequence ID" value="NZ_JABELD010000113.1"/>
</dbReference>
<gene>
    <name evidence="1" type="ORF">HJG40_12545</name>
</gene>
<reference evidence="1 2" key="1">
    <citation type="journal article" date="2021" name="ISME J.">
        <title>Genomic evolution of the class Acidithiobacillia: deep-branching Proteobacteria living in extreme acidic conditions.</title>
        <authorList>
            <person name="Moya-Beltran A."/>
            <person name="Beard S."/>
            <person name="Rojas-Villalobos C."/>
            <person name="Issotta F."/>
            <person name="Gallardo Y."/>
            <person name="Ulloa R."/>
            <person name="Giaveno A."/>
            <person name="Degli Esposti M."/>
            <person name="Johnson D.B."/>
            <person name="Quatrini R."/>
        </authorList>
    </citation>
    <scope>NUCLEOTIDE SEQUENCE [LARGE SCALE GENOMIC DNA]</scope>
    <source>
        <strain evidence="1 2">ATCC 19703</strain>
    </source>
</reference>
<organism evidence="1 2">
    <name type="scientific">Acidithiobacillus concretivorus</name>
    <dbReference type="NCBI Taxonomy" id="3063952"/>
    <lineage>
        <taxon>Bacteria</taxon>
        <taxon>Pseudomonadati</taxon>
        <taxon>Pseudomonadota</taxon>
        <taxon>Acidithiobacillia</taxon>
        <taxon>Acidithiobacillales</taxon>
        <taxon>Acidithiobacillaceae</taxon>
        <taxon>Acidithiobacillus</taxon>
    </lineage>
</organism>
<proteinExistence type="predicted"/>
<name>A0ABS5ZSW4_9PROT</name>
<dbReference type="Proteomes" id="UP001197028">
    <property type="component" value="Unassembled WGS sequence"/>
</dbReference>
<sequence>MADDLVNRLRALANNYQHDDLSIAEEAAEEIERLRAQIRLLESYIGCPCISEQKNHDR</sequence>
<comment type="caution">
    <text evidence="1">The sequence shown here is derived from an EMBL/GenBank/DDBJ whole genome shotgun (WGS) entry which is preliminary data.</text>
</comment>
<evidence type="ECO:0000313" key="2">
    <source>
        <dbReference type="Proteomes" id="UP001197028"/>
    </source>
</evidence>
<keyword evidence="2" id="KW-1185">Reference proteome</keyword>
<accession>A0ABS5ZSW4</accession>
<protein>
    <submittedName>
        <fullName evidence="1">Uncharacterized protein</fullName>
    </submittedName>
</protein>
<dbReference type="EMBL" id="JABELD010000113">
    <property type="protein sequence ID" value="MBU2739595.1"/>
    <property type="molecule type" value="Genomic_DNA"/>
</dbReference>